<protein>
    <submittedName>
        <fullName evidence="2">Uncharacterized protein</fullName>
    </submittedName>
</protein>
<dbReference type="Proteomes" id="UP001215216">
    <property type="component" value="Chromosome"/>
</dbReference>
<keyword evidence="3" id="KW-1185">Reference proteome</keyword>
<feature type="transmembrane region" description="Helical" evidence="1">
    <location>
        <begin position="50"/>
        <end position="69"/>
    </location>
</feature>
<reference evidence="2 3" key="1">
    <citation type="submission" date="2023-03" db="EMBL/GenBank/DDBJ databases">
        <title>Complete genome of Arcanobacterium canis strain DSM 25104 isolated in 2010 from a canine otitis externa in Germany.</title>
        <authorList>
            <person name="Borowiak M."/>
            <person name="Kreitlow A."/>
            <person name="Malorny B."/>
            <person name="Laemmler C."/>
            <person name="Prenger-Berninghoff E."/>
            <person name="Ploetz M."/>
            <person name="Abdulmawjood A."/>
        </authorList>
    </citation>
    <scope>NUCLEOTIDE SEQUENCE [LARGE SCALE GENOMIC DNA]</scope>
    <source>
        <strain evidence="2 3">DSM 25104</strain>
    </source>
</reference>
<keyword evidence="1" id="KW-1133">Transmembrane helix</keyword>
<keyword evidence="1" id="KW-0472">Membrane</keyword>
<dbReference type="EMBL" id="CP121208">
    <property type="protein sequence ID" value="WFM84047.1"/>
    <property type="molecule type" value="Genomic_DNA"/>
</dbReference>
<evidence type="ECO:0000256" key="1">
    <source>
        <dbReference type="SAM" id="Phobius"/>
    </source>
</evidence>
<gene>
    <name evidence="2" type="ORF">P7079_03475</name>
</gene>
<feature type="transmembrane region" description="Helical" evidence="1">
    <location>
        <begin position="170"/>
        <end position="194"/>
    </location>
</feature>
<name>A0ABY8G0P7_9ACTO</name>
<evidence type="ECO:0000313" key="2">
    <source>
        <dbReference type="EMBL" id="WFM84047.1"/>
    </source>
</evidence>
<keyword evidence="1" id="KW-0812">Transmembrane</keyword>
<sequence>MIQPGSMSIILPLLERIGRGAGRALVGVAASLDLLLALAGWKVAHLSEGTWLPLIVALVLAVPITVFAWRRHRLETRVDATQQRLVPRAPTSAPAAPGASDIVVRSVSDTAEEQRKRIIAQERAQKAMAESAKRRDTYLPRIESAQRAAIAMAGGVENAPYLKDDVRVTLISLIATVIAIPLSIVFLITALFLIL</sequence>
<organism evidence="2 3">
    <name type="scientific">Arcanobacterium canis</name>
    <dbReference type="NCBI Taxonomy" id="999183"/>
    <lineage>
        <taxon>Bacteria</taxon>
        <taxon>Bacillati</taxon>
        <taxon>Actinomycetota</taxon>
        <taxon>Actinomycetes</taxon>
        <taxon>Actinomycetales</taxon>
        <taxon>Actinomycetaceae</taxon>
        <taxon>Arcanobacterium</taxon>
    </lineage>
</organism>
<accession>A0ABY8G0P7</accession>
<feature type="transmembrane region" description="Helical" evidence="1">
    <location>
        <begin position="21"/>
        <end position="44"/>
    </location>
</feature>
<proteinExistence type="predicted"/>
<dbReference type="RefSeq" id="WP_278013442.1">
    <property type="nucleotide sequence ID" value="NZ_CP121208.1"/>
</dbReference>
<evidence type="ECO:0000313" key="3">
    <source>
        <dbReference type="Proteomes" id="UP001215216"/>
    </source>
</evidence>